<comment type="similarity">
    <text evidence="1">Belongs to the ComF/GntX family.</text>
</comment>
<dbReference type="PANTHER" id="PTHR47505">
    <property type="entry name" value="DNA UTILIZATION PROTEIN YHGH"/>
    <property type="match status" value="1"/>
</dbReference>
<dbReference type="Pfam" id="PF00156">
    <property type="entry name" value="Pribosyltran"/>
    <property type="match status" value="1"/>
</dbReference>
<evidence type="ECO:0000256" key="1">
    <source>
        <dbReference type="ARBA" id="ARBA00008007"/>
    </source>
</evidence>
<evidence type="ECO:0000259" key="2">
    <source>
        <dbReference type="Pfam" id="PF00156"/>
    </source>
</evidence>
<dbReference type="Gene3D" id="3.40.50.2020">
    <property type="match status" value="1"/>
</dbReference>
<dbReference type="PANTHER" id="PTHR47505:SF1">
    <property type="entry name" value="DNA UTILIZATION PROTEIN YHGH"/>
    <property type="match status" value="1"/>
</dbReference>
<sequence length="287" mass="30058">MSFPRLIPFREADRVLQHPAAAGLLRACRELRSVLLPVVCAVCARPDESLCNGCAAAVRHATLRPFEASSGAGLLPFQEEDPAADAFCPARDGSSEEPQYRPLSVTAAGRYGTALARVLLACKNHGHTDLVPVLGTAMARALHSVPGIGQDCVHVVPVPGKTQARYRRGYDPLALILGYVGRRGLLPGKTHVSRLVRYRPGAEAAGWLRTRTAGQKGLGARARRRNVHGTMTAGPPGSLRGLKVVVADDVLTTGATVAEAVRALRGAGAEVVGAVVIAAARAPSAAR</sequence>
<evidence type="ECO:0000313" key="3">
    <source>
        <dbReference type="EMBL" id="MCC3296761.1"/>
    </source>
</evidence>
<evidence type="ECO:0000313" key="4">
    <source>
        <dbReference type="Proteomes" id="UP001139158"/>
    </source>
</evidence>
<dbReference type="AlphaFoldDB" id="A0A9X1MC15"/>
<accession>A0A9X1MC15</accession>
<organism evidence="3 4">
    <name type="scientific">Arthrobacter caoxuetaonis</name>
    <dbReference type="NCBI Taxonomy" id="2886935"/>
    <lineage>
        <taxon>Bacteria</taxon>
        <taxon>Bacillati</taxon>
        <taxon>Actinomycetota</taxon>
        <taxon>Actinomycetes</taxon>
        <taxon>Micrococcales</taxon>
        <taxon>Micrococcaceae</taxon>
        <taxon>Arthrobacter</taxon>
    </lineage>
</organism>
<comment type="caution">
    <text evidence="3">The sequence shown here is derived from an EMBL/GenBank/DDBJ whole genome shotgun (WGS) entry which is preliminary data.</text>
</comment>
<dbReference type="InterPro" id="IPR000836">
    <property type="entry name" value="PRTase_dom"/>
</dbReference>
<gene>
    <name evidence="3" type="ORF">LJ757_02945</name>
</gene>
<name>A0A9X1MC15_9MICC</name>
<dbReference type="SUPFAM" id="SSF53271">
    <property type="entry name" value="PRTase-like"/>
    <property type="match status" value="1"/>
</dbReference>
<feature type="domain" description="Phosphoribosyltransferase" evidence="2">
    <location>
        <begin position="235"/>
        <end position="282"/>
    </location>
</feature>
<dbReference type="CDD" id="cd06223">
    <property type="entry name" value="PRTases_typeI"/>
    <property type="match status" value="1"/>
</dbReference>
<keyword evidence="4" id="KW-1185">Reference proteome</keyword>
<protein>
    <submittedName>
        <fullName evidence="3">ComF family protein</fullName>
    </submittedName>
</protein>
<dbReference type="InterPro" id="IPR029057">
    <property type="entry name" value="PRTase-like"/>
</dbReference>
<dbReference type="EMBL" id="JAJFZV010000001">
    <property type="protein sequence ID" value="MCC3296761.1"/>
    <property type="molecule type" value="Genomic_DNA"/>
</dbReference>
<dbReference type="RefSeq" id="WP_227894489.1">
    <property type="nucleotide sequence ID" value="NZ_CP099466.1"/>
</dbReference>
<proteinExistence type="inferred from homology"/>
<dbReference type="InterPro" id="IPR051910">
    <property type="entry name" value="ComF/GntX_DNA_util-trans"/>
</dbReference>
<reference evidence="3" key="1">
    <citation type="submission" date="2021-10" db="EMBL/GenBank/DDBJ databases">
        <title>Novel species in genus Arthrobacter.</title>
        <authorList>
            <person name="Liu Y."/>
        </authorList>
    </citation>
    <scope>NUCLEOTIDE SEQUENCE</scope>
    <source>
        <strain evidence="3">Zg-Y453</strain>
    </source>
</reference>
<dbReference type="Proteomes" id="UP001139158">
    <property type="component" value="Unassembled WGS sequence"/>
</dbReference>